<sequence>MDQVSVELSEHLSISNATGNLEKEWDDSMVQTSKRITDTADKTIKLQEEHVHIEEVLSKLREKSEALEQTFAEIDQVEKLVQQVKATYDKVAESVSDMEKSVHSSTSSNFSFLQKQSNAFQPYFPPPLPVNIYSTPELLSQHGLSSSDNNSSET</sequence>
<gene>
    <name evidence="2" type="ORF">LCOR_05189.1</name>
</gene>
<evidence type="ECO:0000313" key="3">
    <source>
        <dbReference type="Proteomes" id="UP000027586"/>
    </source>
</evidence>
<keyword evidence="3" id="KW-1185">Reference proteome</keyword>
<comment type="caution">
    <text evidence="2">The sequence shown here is derived from an EMBL/GenBank/DDBJ whole genome shotgun (WGS) entry which is preliminary data.</text>
</comment>
<organism evidence="2 3">
    <name type="scientific">Lichtheimia corymbifera JMRC:FSU:9682</name>
    <dbReference type="NCBI Taxonomy" id="1263082"/>
    <lineage>
        <taxon>Eukaryota</taxon>
        <taxon>Fungi</taxon>
        <taxon>Fungi incertae sedis</taxon>
        <taxon>Mucoromycota</taxon>
        <taxon>Mucoromycotina</taxon>
        <taxon>Mucoromycetes</taxon>
        <taxon>Mucorales</taxon>
        <taxon>Lichtheimiaceae</taxon>
        <taxon>Lichtheimia</taxon>
    </lineage>
</organism>
<feature type="coiled-coil region" evidence="1">
    <location>
        <begin position="50"/>
        <end position="87"/>
    </location>
</feature>
<keyword evidence="1" id="KW-0175">Coiled coil</keyword>
<evidence type="ECO:0000313" key="2">
    <source>
        <dbReference type="EMBL" id="CDH53885.1"/>
    </source>
</evidence>
<protein>
    <submittedName>
        <fullName evidence="2">Uncharacterized protein</fullName>
    </submittedName>
</protein>
<evidence type="ECO:0000256" key="1">
    <source>
        <dbReference type="SAM" id="Coils"/>
    </source>
</evidence>
<proteinExistence type="predicted"/>
<reference evidence="2" key="1">
    <citation type="submission" date="2013-08" db="EMBL/GenBank/DDBJ databases">
        <title>Gene expansion shapes genome architecture in the human pathogen Lichtheimia corymbifera: an evolutionary genomics analysis in the ancient terrestrial Mucorales (Mucoromycotina).</title>
        <authorList>
            <person name="Schwartze V.U."/>
            <person name="Winter S."/>
            <person name="Shelest E."/>
            <person name="Marcet-Houben M."/>
            <person name="Horn F."/>
            <person name="Wehner S."/>
            <person name="Hoffmann K."/>
            <person name="Riege K."/>
            <person name="Sammeth M."/>
            <person name="Nowrousian M."/>
            <person name="Valiante V."/>
            <person name="Linde J."/>
            <person name="Jacobsen I.D."/>
            <person name="Marz M."/>
            <person name="Brakhage A.A."/>
            <person name="Gabaldon T."/>
            <person name="Bocker S."/>
            <person name="Voigt K."/>
        </authorList>
    </citation>
    <scope>NUCLEOTIDE SEQUENCE [LARGE SCALE GENOMIC DNA]</scope>
    <source>
        <strain evidence="2">FSU 9682</strain>
    </source>
</reference>
<dbReference type="AlphaFoldDB" id="A0A068RVZ1"/>
<dbReference type="VEuPathDB" id="FungiDB:LCOR_05189.1"/>
<dbReference type="EMBL" id="CBTN010000020">
    <property type="protein sequence ID" value="CDH53885.1"/>
    <property type="molecule type" value="Genomic_DNA"/>
</dbReference>
<name>A0A068RVZ1_9FUNG</name>
<dbReference type="OrthoDB" id="2372305at2759"/>
<accession>A0A068RVZ1</accession>
<dbReference type="Proteomes" id="UP000027586">
    <property type="component" value="Unassembled WGS sequence"/>
</dbReference>